<keyword evidence="10 12" id="KW-0175">Coiled coil</keyword>
<dbReference type="InterPro" id="IPR003593">
    <property type="entry name" value="AAA+_ATPase"/>
</dbReference>
<dbReference type="FunFam" id="3.40.50.300:FF:000973">
    <property type="entry name" value="Multidrug resistance-associated protein 4"/>
    <property type="match status" value="1"/>
</dbReference>
<evidence type="ECO:0000313" key="18">
    <source>
        <dbReference type="Proteomes" id="UP001142055"/>
    </source>
</evidence>
<evidence type="ECO:0000259" key="15">
    <source>
        <dbReference type="PROSITE" id="PS50893"/>
    </source>
</evidence>
<feature type="transmembrane region" description="Helical" evidence="14">
    <location>
        <begin position="2436"/>
        <end position="2456"/>
    </location>
</feature>
<evidence type="ECO:0000256" key="6">
    <source>
        <dbReference type="ARBA" id="ARBA00022741"/>
    </source>
</evidence>
<evidence type="ECO:0000256" key="11">
    <source>
        <dbReference type="ARBA" id="ARBA00023136"/>
    </source>
</evidence>
<feature type="coiled-coil region" evidence="12">
    <location>
        <begin position="1929"/>
        <end position="1963"/>
    </location>
</feature>
<keyword evidence="7" id="KW-0067">ATP-binding</keyword>
<evidence type="ECO:0000256" key="3">
    <source>
        <dbReference type="ARBA" id="ARBA00022448"/>
    </source>
</evidence>
<evidence type="ECO:0000256" key="7">
    <source>
        <dbReference type="ARBA" id="ARBA00022840"/>
    </source>
</evidence>
<feature type="domain" description="ABC transmembrane type-1" evidence="16">
    <location>
        <begin position="584"/>
        <end position="869"/>
    </location>
</feature>
<feature type="transmembrane region" description="Helical" evidence="14">
    <location>
        <begin position="805"/>
        <end position="826"/>
    </location>
</feature>
<dbReference type="Gene3D" id="1.20.1560.10">
    <property type="entry name" value="ABC transporter type 1, transmembrane domain"/>
    <property type="match status" value="3"/>
</dbReference>
<dbReference type="PANTHER" id="PTHR24223">
    <property type="entry name" value="ATP-BINDING CASSETTE SUB-FAMILY C"/>
    <property type="match status" value="1"/>
</dbReference>
<feature type="transmembrane region" description="Helical" evidence="14">
    <location>
        <begin position="103"/>
        <end position="123"/>
    </location>
</feature>
<dbReference type="CDD" id="cd03250">
    <property type="entry name" value="ABCC_MRP_domain1"/>
    <property type="match status" value="1"/>
</dbReference>
<dbReference type="SUPFAM" id="SSF52540">
    <property type="entry name" value="P-loop containing nucleoside triphosphate hydrolases"/>
    <property type="match status" value="2"/>
</dbReference>
<dbReference type="SMART" id="SM00382">
    <property type="entry name" value="AAA"/>
    <property type="match status" value="2"/>
</dbReference>
<dbReference type="PROSITE" id="PS50893">
    <property type="entry name" value="ABC_TRANSPORTER_2"/>
    <property type="match status" value="2"/>
</dbReference>
<dbReference type="Pfam" id="PF00005">
    <property type="entry name" value="ABC_tran"/>
    <property type="match status" value="2"/>
</dbReference>
<feature type="transmembrane region" description="Helical" evidence="14">
    <location>
        <begin position="153"/>
        <end position="175"/>
    </location>
</feature>
<comment type="caution">
    <text evidence="17">The sequence shown here is derived from an EMBL/GenBank/DDBJ whole genome shotgun (WGS) entry which is preliminary data.</text>
</comment>
<dbReference type="SUPFAM" id="SSF90123">
    <property type="entry name" value="ABC transporter transmembrane region"/>
    <property type="match status" value="2"/>
</dbReference>
<dbReference type="PANTHER" id="PTHR24223:SF447">
    <property type="entry name" value="MULTIDRUG RESISTANCE-ASSOCIATED PROTEIN 5"/>
    <property type="match status" value="1"/>
</dbReference>
<dbReference type="Proteomes" id="UP001142055">
    <property type="component" value="Chromosome 1"/>
</dbReference>
<dbReference type="InterPro" id="IPR050173">
    <property type="entry name" value="ABC_transporter_C-like"/>
</dbReference>
<reference evidence="17" key="1">
    <citation type="submission" date="2022-12" db="EMBL/GenBank/DDBJ databases">
        <title>Genome assemblies of Blomia tropicalis.</title>
        <authorList>
            <person name="Cui Y."/>
        </authorList>
    </citation>
    <scope>NUCLEOTIDE SEQUENCE</scope>
    <source>
        <tissue evidence="17">Adult mites</tissue>
    </source>
</reference>
<evidence type="ECO:0000256" key="5">
    <source>
        <dbReference type="ARBA" id="ARBA00022737"/>
    </source>
</evidence>
<feature type="transmembrane region" description="Helical" evidence="14">
    <location>
        <begin position="647"/>
        <end position="667"/>
    </location>
</feature>
<dbReference type="InterPro" id="IPR019177">
    <property type="entry name" value="Golgin_subfamily_A_member_5"/>
</dbReference>
<evidence type="ECO:0000256" key="1">
    <source>
        <dbReference type="ARBA" id="ARBA00004141"/>
    </source>
</evidence>
<evidence type="ECO:0000256" key="14">
    <source>
        <dbReference type="SAM" id="Phobius"/>
    </source>
</evidence>
<keyword evidence="11 14" id="KW-0472">Membrane</keyword>
<dbReference type="InterPro" id="IPR027417">
    <property type="entry name" value="P-loop_NTPase"/>
</dbReference>
<keyword evidence="4 14" id="KW-0812">Transmembrane</keyword>
<feature type="coiled-coil region" evidence="12">
    <location>
        <begin position="2173"/>
        <end position="2282"/>
    </location>
</feature>
<dbReference type="Gene3D" id="3.40.50.300">
    <property type="entry name" value="P-loop containing nucleotide triphosphate hydrolases"/>
    <property type="match status" value="2"/>
</dbReference>
<feature type="transmembrane region" description="Helical" evidence="14">
    <location>
        <begin position="579"/>
        <end position="601"/>
    </location>
</feature>
<feature type="compositionally biased region" description="Basic and acidic residues" evidence="13">
    <location>
        <begin position="1901"/>
        <end position="1920"/>
    </location>
</feature>
<dbReference type="GO" id="GO:0016887">
    <property type="term" value="F:ATP hydrolysis activity"/>
    <property type="evidence" value="ECO:0007669"/>
    <property type="project" value="InterPro"/>
</dbReference>
<gene>
    <name evidence="17" type="ORF">RDWZM_002609</name>
</gene>
<accession>A0A9Q0RRQ6</accession>
<feature type="transmembrane region" description="Helical" evidence="14">
    <location>
        <begin position="1449"/>
        <end position="1466"/>
    </location>
</feature>
<keyword evidence="6" id="KW-0547">Nucleotide-binding</keyword>
<dbReference type="InterPro" id="IPR036640">
    <property type="entry name" value="ABC1_TM_sf"/>
</dbReference>
<evidence type="ECO:0000256" key="13">
    <source>
        <dbReference type="SAM" id="MobiDB-lite"/>
    </source>
</evidence>
<dbReference type="CDD" id="cd03244">
    <property type="entry name" value="ABCC_MRP_domain2"/>
    <property type="match status" value="1"/>
</dbReference>
<feature type="coiled-coil region" evidence="12">
    <location>
        <begin position="1992"/>
        <end position="2112"/>
    </location>
</feature>
<dbReference type="Pfam" id="PF00664">
    <property type="entry name" value="ABC_membrane"/>
    <property type="match status" value="3"/>
</dbReference>
<keyword evidence="3" id="KW-0813">Transport</keyword>
<feature type="transmembrane region" description="Helical" evidence="14">
    <location>
        <begin position="1241"/>
        <end position="1263"/>
    </location>
</feature>
<dbReference type="InterPro" id="IPR017871">
    <property type="entry name" value="ABC_transporter-like_CS"/>
</dbReference>
<dbReference type="GO" id="GO:0000139">
    <property type="term" value="C:Golgi membrane"/>
    <property type="evidence" value="ECO:0007669"/>
    <property type="project" value="UniProtKB-SubCell"/>
</dbReference>
<evidence type="ECO:0000256" key="4">
    <source>
        <dbReference type="ARBA" id="ARBA00022692"/>
    </source>
</evidence>
<dbReference type="Pfam" id="PF09787">
    <property type="entry name" value="Golgin_A5"/>
    <property type="match status" value="1"/>
</dbReference>
<dbReference type="Pfam" id="PF15982">
    <property type="entry name" value="TMEM135_C_rich"/>
    <property type="match status" value="1"/>
</dbReference>
<keyword evidence="8 14" id="KW-1133">Transmembrane helix</keyword>
<dbReference type="InterPro" id="IPR003439">
    <property type="entry name" value="ABC_transporter-like_ATP-bd"/>
</dbReference>
<evidence type="ECO:0000313" key="17">
    <source>
        <dbReference type="EMBL" id="KAJ6224064.1"/>
    </source>
</evidence>
<feature type="transmembrane region" description="Helical" evidence="14">
    <location>
        <begin position="838"/>
        <end position="857"/>
    </location>
</feature>
<evidence type="ECO:0000259" key="16">
    <source>
        <dbReference type="PROSITE" id="PS50929"/>
    </source>
</evidence>
<evidence type="ECO:0000256" key="12">
    <source>
        <dbReference type="SAM" id="Coils"/>
    </source>
</evidence>
<feature type="region of interest" description="Disordered" evidence="13">
    <location>
        <begin position="1851"/>
        <end position="1873"/>
    </location>
</feature>
<dbReference type="FunFam" id="3.40.50.300:FF:000163">
    <property type="entry name" value="Multidrug resistance-associated protein member 4"/>
    <property type="match status" value="1"/>
</dbReference>
<dbReference type="GO" id="GO:0007030">
    <property type="term" value="P:Golgi organization"/>
    <property type="evidence" value="ECO:0007669"/>
    <property type="project" value="InterPro"/>
</dbReference>
<comment type="subcellular location">
    <subcellularLocation>
        <location evidence="2">Golgi apparatus membrane</location>
    </subcellularLocation>
    <subcellularLocation>
        <location evidence="1">Membrane</location>
        <topology evidence="1">Multi-pass membrane protein</topology>
    </subcellularLocation>
</comment>
<feature type="transmembrane region" description="Helical" evidence="14">
    <location>
        <begin position="1305"/>
        <end position="1329"/>
    </location>
</feature>
<organism evidence="17 18">
    <name type="scientific">Blomia tropicalis</name>
    <name type="common">Mite</name>
    <dbReference type="NCBI Taxonomy" id="40697"/>
    <lineage>
        <taxon>Eukaryota</taxon>
        <taxon>Metazoa</taxon>
        <taxon>Ecdysozoa</taxon>
        <taxon>Arthropoda</taxon>
        <taxon>Chelicerata</taxon>
        <taxon>Arachnida</taxon>
        <taxon>Acari</taxon>
        <taxon>Acariformes</taxon>
        <taxon>Sarcoptiformes</taxon>
        <taxon>Astigmata</taxon>
        <taxon>Glycyphagoidea</taxon>
        <taxon>Echimyopodidae</taxon>
        <taxon>Blomia</taxon>
    </lineage>
</organism>
<protein>
    <submittedName>
        <fullName evidence="17">Uncharacterized protein</fullName>
    </submittedName>
</protein>
<dbReference type="GO" id="GO:0005524">
    <property type="term" value="F:ATP binding"/>
    <property type="evidence" value="ECO:0007669"/>
    <property type="project" value="UniProtKB-KW"/>
</dbReference>
<feature type="coiled-coil region" evidence="12">
    <location>
        <begin position="2309"/>
        <end position="2364"/>
    </location>
</feature>
<keyword evidence="9" id="KW-0333">Golgi apparatus</keyword>
<name>A0A9Q0RRQ6_BLOTA</name>
<evidence type="ECO:0000256" key="8">
    <source>
        <dbReference type="ARBA" id="ARBA00022989"/>
    </source>
</evidence>
<feature type="transmembrane region" description="Helical" evidence="14">
    <location>
        <begin position="711"/>
        <end position="734"/>
    </location>
</feature>
<dbReference type="EMBL" id="JAPWDV010000001">
    <property type="protein sequence ID" value="KAJ6224064.1"/>
    <property type="molecule type" value="Genomic_DNA"/>
</dbReference>
<feature type="domain" description="ABC transporter" evidence="15">
    <location>
        <begin position="911"/>
        <end position="1140"/>
    </location>
</feature>
<dbReference type="PROSITE" id="PS50929">
    <property type="entry name" value="ABC_TM1F"/>
    <property type="match status" value="2"/>
</dbReference>
<feature type="transmembrane region" description="Helical" evidence="14">
    <location>
        <begin position="292"/>
        <end position="310"/>
    </location>
</feature>
<evidence type="ECO:0000256" key="2">
    <source>
        <dbReference type="ARBA" id="ARBA00004394"/>
    </source>
</evidence>
<dbReference type="PROSITE" id="PS00211">
    <property type="entry name" value="ABC_TRANSPORTER_1"/>
    <property type="match status" value="2"/>
</dbReference>
<keyword evidence="5" id="KW-0677">Repeat</keyword>
<feature type="domain" description="ABC transmembrane type-1" evidence="16">
    <location>
        <begin position="1255"/>
        <end position="1500"/>
    </location>
</feature>
<feature type="transmembrane region" description="Helical" evidence="14">
    <location>
        <begin position="740"/>
        <end position="757"/>
    </location>
</feature>
<dbReference type="InterPro" id="IPR031926">
    <property type="entry name" value="TMEM135_N"/>
</dbReference>
<evidence type="ECO:0000256" key="9">
    <source>
        <dbReference type="ARBA" id="ARBA00023034"/>
    </source>
</evidence>
<evidence type="ECO:0000256" key="10">
    <source>
        <dbReference type="ARBA" id="ARBA00023054"/>
    </source>
</evidence>
<dbReference type="InterPro" id="IPR011527">
    <property type="entry name" value="ABC1_TM_dom"/>
</dbReference>
<keyword evidence="18" id="KW-1185">Reference proteome</keyword>
<dbReference type="GO" id="GO:0140359">
    <property type="term" value="F:ABC-type transporter activity"/>
    <property type="evidence" value="ECO:0007669"/>
    <property type="project" value="InterPro"/>
</dbReference>
<sequence>MPSILSKILIPEWNLPYNCYELGHTWTPFCTAAALEIGLIVFEQSIKLYAPLYIGHQILRRKFDGKSFIVSFQDIIRSSSFLGVNSFLVILFFCLTRHLLGRFYYSLCAYLPSFCGSFLALHVERSSRRQALAFYVANIASETLYRVLVSRGYIVPIPHGQLILFSLATTLLIFLNEQGLIRDPLIKFVFKLVLGSNLSNTHQSIETNNQSVKNGWSQRIRQMISETFSSNRSGPSYCSHPNSCLEEVIINGTIKTFIIGYTSQLMMNTIPRALSLRADFFSQYLFNMKYLMSWRHVSTGLFLASFVTIYKSTRCLIRNVTCSDSPYHSLVGCLLASPSHLIAPSSSVTLYLVWKCIETFFTLATHRGLISYNQLMVHILYSIATAQLFFSAVLEPKHIKPSYKRFLDRITHNKLAYINRNVLDLFGTNSSSGYESFLPSYDIGYTTRRFQESVLVCVYKETTFKSDNGAPLNRIKRSRPRNRSKYGNELKHLLPYRNNNNRITISKHTKEHSTVVDHVNCFQFIFFTWMSPVISDIIDGIKFMTIVRLKRLWEDECNSSGPLKASIEWTMFRFIRTRFMVSTFFYLLCLTTGYLSSTYFVKRLLEEIELSLNVSHLSEMHNNGTNINQTSIESIGSLSMAFKWTGALFLCELLRAISYSVMFAVIIRTGVRTVNALNGAIFEKILSNPVINNEIQPNNLIGNDLSKVFHLVYMFPLVIGSPIIILVTICYSFNLIGQSAWAGMILFVFIFALQIFLTKRQTNLRQRLLAKSDNRISMITELMKNNRSIKINYCRRSESSINREYQYLQCFSTSLALLAPMLITILNVLMHTWLGQDLTPSTAFSLVMLNYIAAHGIRSMPNYLREIANGRVALGRIERFLRLENVPTYISYEMDDETTNAIEMIDATFSMHGSDASQTIENDIDLNQFNGFILSDINLIVPKKTHLCLYGPVGCGKTALLLSIMGQTRCLKGKVRLESNQIAYVSQSPWLQNCSIRDNILFGLPFDRKRYYEILIKCQLAQDISRLSDGEHTLVGENGRQLSGGQKQRIQLARAVYSNHEIYLFDDLFSALDPPVAKTIYNQIFRGLLRNKTVIFVTNHLHLLDQDTLVAMLQNGKIVRMEKHSSLYDNVKEYRDDVDKLRLIESQPLVQPVQESPNQNNDSTIDMQNYLSDLLFKDEKLESDENNAANATKCGSITSLASLMAKFDDNNNNNDQNMESNGKLSTSVGIKRSKSIGRSTYAQYIISGGGWCSFAVMFIIFGVQTGASTFANWWLGYWLKQGAGSRSNVSNSIQDNPDLSYFQSLYIILFGCVIVTSFLMGCLFAQFIVRAANRLHFETLTKLVYSPMAFFDTIQLGRILNLFSHNIDEIDSQLPISLDATYWLKKCDIQLRSPIYSHLQTTIDGIATIKAFNGEHRFATQFSKLCDRHQAASWLSCCNTRWLSIRIDIICILANVLVCLLVLFNLKHVGSAYAGLVITQSMQLSGLLQLVVRLALDLETRLVSVERIKTYNDVLRTEKNVKIIESNKSLESIDQNWPQNGRISFRNVSLRYRTNLPMVLQDLTFDITPGQKVAIVGRTGAGKSSIVNAILRLAPICKGSIYIDEIDIQSIPLEVLRSRLSIIAQDPNVFKGSVRYNLDPYNQSSDSSLYAALEQVLLKCKVKSFENGLDQQIKRMRNGCEQDIFSSGEKQMLCMARALLGNSRVLILDEATASIDYQMENKIWEVIENTFAHCTIIIIAHRLQTAMKCNQIVVLHQGKAENFLNAMDKSAASAINQATNAVQNTNVQQTVSTRVNTSNRKYSIKSDMDFNDAEFIETPDIMSLKTSISTSSLLSTNGNSGTSQTIQHSNTATITNKGHQRTPSYESEGSLGSKTLDEDRLIEFLNNKEGKIPEEGWQQFEETKSTVESEAGSDKSHESNQSDSFSGSKLRIKEENSALIKELNNLQKRYTDIVKEYKQIQRKAMTFHNQNMTNEKIIKELQSRETEFLASVEAKDSQILALKIQLDETESNLKLNKERLYQLESDNLKLQTSIDSDSKNVNNELISNLEDEIVTLKNSLKMEREELKTIQSSNREQINRLEDNQRSLIEEIENYRRQVTEANNMKAEIEFSFNSLQKKFDLLESEYSEFKLKANKTLHDKDLQLTKALQNIGSETCDPQQLGDESKFSNSNLQLLQERIDILSVELSELQTKYDQSKHALERSENEIIPRFEYENQSLREQLLQEQTLSNNLKVDLRKLSEESKQSQDDLSQIRISLTNRIMERDEEIEKLRRQLMLKQQRSVNSVSTTLVSASDPSSSEVIGSVATADEWEQRLSTLTENLIQKQSKVEQLSSANHSLKLQLERTEQRFRELANTNSNINNDVSIGIYHSPTFTNYIKHRMTSNQSLDGSTASLMEDNPNDGQVTRKVKRAYGAIDAFSVRLGNFLRVYPSARAAFLVYIIVLHIWVAFILIYYEPEAHSSDFHS</sequence>
<proteinExistence type="predicted"/>
<feature type="domain" description="ABC transporter" evidence="15">
    <location>
        <begin position="1543"/>
        <end position="1782"/>
    </location>
</feature>
<feature type="region of interest" description="Disordered" evidence="13">
    <location>
        <begin position="1892"/>
        <end position="1929"/>
    </location>
</feature>